<organism evidence="3 4">
    <name type="scientific">Fructobacillus pseudoficulneus</name>
    <dbReference type="NCBI Taxonomy" id="220714"/>
    <lineage>
        <taxon>Bacteria</taxon>
        <taxon>Bacillati</taxon>
        <taxon>Bacillota</taxon>
        <taxon>Bacilli</taxon>
        <taxon>Lactobacillales</taxon>
        <taxon>Lactobacillaceae</taxon>
        <taxon>Fructobacillus</taxon>
    </lineage>
</organism>
<name>A0A3F3GVQ9_9LACO</name>
<reference evidence="3 4" key="1">
    <citation type="journal article" date="2015" name="BMC Genomics">
        <title>Comparative genomics of Fructobacillus spp. and Leuconostoc spp. reveals niche-specific evolution of Fructobacillus spp.</title>
        <authorList>
            <person name="Endo A."/>
            <person name="Tanizawa Y."/>
            <person name="Tanaka N."/>
            <person name="Maeno S."/>
            <person name="Kumar H."/>
            <person name="Shiwa Y."/>
            <person name="Okada S."/>
            <person name="Yoshikawa H."/>
            <person name="Dicks L."/>
            <person name="Nakagawa J."/>
            <person name="Arita M."/>
        </authorList>
    </citation>
    <scope>NUCLEOTIDE SEQUENCE [LARGE SCALE GENOMIC DNA]</scope>
    <source>
        <strain evidence="3 4">DSM 15468</strain>
    </source>
</reference>
<dbReference type="PANTHER" id="PTHR42957:SF1">
    <property type="entry name" value="HELICASE MJ1565-RELATED"/>
    <property type="match status" value="1"/>
</dbReference>
<dbReference type="InterPro" id="IPR027417">
    <property type="entry name" value="P-loop_NTPase"/>
</dbReference>
<dbReference type="EMBL" id="DF968063">
    <property type="protein sequence ID" value="GAP02402.1"/>
    <property type="molecule type" value="Genomic_DNA"/>
</dbReference>
<dbReference type="SMART" id="SM00382">
    <property type="entry name" value="AAA"/>
    <property type="match status" value="1"/>
</dbReference>
<dbReference type="AlphaFoldDB" id="A0A3F3GVQ9"/>
<dbReference type="InterPro" id="IPR002789">
    <property type="entry name" value="HerA_central"/>
</dbReference>
<accession>A0A3F3GVQ9</accession>
<dbReference type="CDD" id="cd01127">
    <property type="entry name" value="TrwB_TraG_TraD_VirD4"/>
    <property type="match status" value="1"/>
</dbReference>
<evidence type="ECO:0000313" key="4">
    <source>
        <dbReference type="Proteomes" id="UP000061227"/>
    </source>
</evidence>
<dbReference type="InterPro" id="IPR003593">
    <property type="entry name" value="AAA+_ATPase"/>
</dbReference>
<dbReference type="Proteomes" id="UP000061227">
    <property type="component" value="Unassembled WGS sequence"/>
</dbReference>
<protein>
    <submittedName>
        <fullName evidence="3">ATPase</fullName>
    </submittedName>
</protein>
<keyword evidence="4" id="KW-1185">Reference proteome</keyword>
<dbReference type="OrthoDB" id="9806951at2"/>
<dbReference type="STRING" id="220714.SAMN05660469_0354"/>
<dbReference type="PANTHER" id="PTHR42957">
    <property type="entry name" value="HELICASE MJ1565-RELATED"/>
    <property type="match status" value="1"/>
</dbReference>
<evidence type="ECO:0000313" key="3">
    <source>
        <dbReference type="EMBL" id="GAP02402.1"/>
    </source>
</evidence>
<feature type="domain" description="AAA+ ATPase" evidence="2">
    <location>
        <begin position="28"/>
        <end position="339"/>
    </location>
</feature>
<dbReference type="InterPro" id="IPR008571">
    <property type="entry name" value="HerA-like"/>
</dbReference>
<sequence>MADTVPTIQLGKTFYLKRPINATIDQIFAPHLLLVGQTGAGKSTTLKQISRQLFANKAGQIIFDPTGEFAAQESQQIKYILGDNVFFDLSRLNANELIAALDLHWDNSLADRLSHAQSGLRIARYILAGQETLWDGQKHTNAEFFDLKEQLFASQWDYPLHLLAQQMQQDLAADQAQNRLTEQQSRNCQQEINRLADRLSDPRLKTIAPNQDQSKTKYDLVYLLQLAAAKANYGAKITINLAQLKELGPLQAAIMSAAWQQLLLFQTKANKKKAVYLLIDEGHRFLTADQEDRQNGLAQILREGRKEQLFVAFASQSPLDLPPALLGQFSTLICHRLVNPAEWRQLPLLWPTVRLTKKIARLETGQALIKLGRQKEKFGQIEL</sequence>
<gene>
    <name evidence="3" type="ORF">FPFC_012820</name>
</gene>
<dbReference type="SUPFAM" id="SSF52540">
    <property type="entry name" value="P-loop containing nucleoside triphosphate hydrolases"/>
    <property type="match status" value="1"/>
</dbReference>
<dbReference type="RefSeq" id="WP_059376153.1">
    <property type="nucleotide sequence ID" value="NZ_DF968063.1"/>
</dbReference>
<feature type="coiled-coil region" evidence="1">
    <location>
        <begin position="164"/>
        <end position="198"/>
    </location>
</feature>
<evidence type="ECO:0000256" key="1">
    <source>
        <dbReference type="SAM" id="Coils"/>
    </source>
</evidence>
<evidence type="ECO:0000259" key="2">
    <source>
        <dbReference type="SMART" id="SM00382"/>
    </source>
</evidence>
<dbReference type="Gene3D" id="3.40.50.300">
    <property type="entry name" value="P-loop containing nucleotide triphosphate hydrolases"/>
    <property type="match status" value="2"/>
</dbReference>
<dbReference type="Pfam" id="PF01935">
    <property type="entry name" value="DUF87"/>
    <property type="match status" value="1"/>
</dbReference>
<proteinExistence type="predicted"/>
<keyword evidence="1" id="KW-0175">Coiled coil</keyword>